<dbReference type="EMBL" id="LXYT01000001">
    <property type="protein sequence ID" value="OLY43922.1"/>
    <property type="molecule type" value="Genomic_DNA"/>
</dbReference>
<name>A0A1R0FAJ3_9HYPH</name>
<dbReference type="AlphaFoldDB" id="A0A1R0FAJ3"/>
<sequence length="65" mass="7628">MVIGIGAERAEIQSIEIETGNHKFDLPIFEELLRCLYKLVRQEKGFNVIHKFLFDLNLNKIIKLK</sequence>
<comment type="caution">
    <text evidence="1">The sequence shown here is derived from an EMBL/GenBank/DDBJ whole genome shotgun (WGS) entry which is preliminary data.</text>
</comment>
<evidence type="ECO:0000313" key="2">
    <source>
        <dbReference type="Proteomes" id="UP000187344"/>
    </source>
</evidence>
<dbReference type="Proteomes" id="UP000187344">
    <property type="component" value="Unassembled WGS sequence"/>
</dbReference>
<organism evidence="1 2">
    <name type="scientific">Bartonella apis</name>
    <dbReference type="NCBI Taxonomy" id="1686310"/>
    <lineage>
        <taxon>Bacteria</taxon>
        <taxon>Pseudomonadati</taxon>
        <taxon>Pseudomonadota</taxon>
        <taxon>Alphaproteobacteria</taxon>
        <taxon>Hyphomicrobiales</taxon>
        <taxon>Bartonellaceae</taxon>
        <taxon>Bartonella</taxon>
    </lineage>
</organism>
<reference evidence="1 2" key="1">
    <citation type="submission" date="2016-12" db="EMBL/GenBank/DDBJ databases">
        <title>Comparative genomics of Bartonella apis.</title>
        <authorList>
            <person name="Engel P."/>
        </authorList>
    </citation>
    <scope>NUCLEOTIDE SEQUENCE [LARGE SCALE GENOMIC DNA]</scope>
    <source>
        <strain evidence="1 2">PEB0149</strain>
    </source>
</reference>
<evidence type="ECO:0000313" key="1">
    <source>
        <dbReference type="EMBL" id="OLY43922.1"/>
    </source>
</evidence>
<gene>
    <name evidence="1" type="ORF">PEB0149_013640</name>
</gene>
<keyword evidence="2" id="KW-1185">Reference proteome</keyword>
<accession>A0A1R0FAJ3</accession>
<protein>
    <submittedName>
        <fullName evidence="1">Uncharacterized protein</fullName>
    </submittedName>
</protein>
<proteinExistence type="predicted"/>